<reference evidence="2 3" key="1">
    <citation type="submission" date="2022-10" db="EMBL/GenBank/DDBJ databases">
        <title>Luteolibacter arcticus strain CCTCC AB 2014275, whole genome shotgun sequencing project.</title>
        <authorList>
            <person name="Zhao G."/>
            <person name="Shen L."/>
        </authorList>
    </citation>
    <scope>NUCLEOTIDE SEQUENCE [LARGE SCALE GENOMIC DNA]</scope>
    <source>
        <strain evidence="2 3">CCTCC AB 2014275</strain>
    </source>
</reference>
<feature type="domain" description="HTH cro/C1-type" evidence="1">
    <location>
        <begin position="1"/>
        <end position="60"/>
    </location>
</feature>
<keyword evidence="3" id="KW-1185">Reference proteome</keyword>
<dbReference type="Pfam" id="PF01381">
    <property type="entry name" value="HTH_3"/>
    <property type="match status" value="1"/>
</dbReference>
<dbReference type="InterPro" id="IPR010982">
    <property type="entry name" value="Lambda_DNA-bd_dom_sf"/>
</dbReference>
<dbReference type="RefSeq" id="WP_264486775.1">
    <property type="nucleotide sequence ID" value="NZ_JAPDDT010000003.1"/>
</dbReference>
<dbReference type="Proteomes" id="UP001320876">
    <property type="component" value="Unassembled WGS sequence"/>
</dbReference>
<proteinExistence type="predicted"/>
<accession>A0ABT3GGC3</accession>
<dbReference type="PROSITE" id="PS50943">
    <property type="entry name" value="HTH_CROC1"/>
    <property type="match status" value="1"/>
</dbReference>
<evidence type="ECO:0000313" key="3">
    <source>
        <dbReference type="Proteomes" id="UP001320876"/>
    </source>
</evidence>
<dbReference type="EMBL" id="JAPDDT010000003">
    <property type="protein sequence ID" value="MCW1922667.1"/>
    <property type="molecule type" value="Genomic_DNA"/>
</dbReference>
<protein>
    <submittedName>
        <fullName evidence="2">Helix-turn-helix domain-containing protein</fullName>
    </submittedName>
</protein>
<dbReference type="InterPro" id="IPR001387">
    <property type="entry name" value="Cro/C1-type_HTH"/>
</dbReference>
<dbReference type="Gene3D" id="1.10.260.40">
    <property type="entry name" value="lambda repressor-like DNA-binding domains"/>
    <property type="match status" value="1"/>
</dbReference>
<evidence type="ECO:0000313" key="2">
    <source>
        <dbReference type="EMBL" id="MCW1922667.1"/>
    </source>
</evidence>
<dbReference type="SUPFAM" id="SSF47413">
    <property type="entry name" value="lambda repressor-like DNA-binding domains"/>
    <property type="match status" value="1"/>
</dbReference>
<name>A0ABT3GGC3_9BACT</name>
<dbReference type="SMART" id="SM00530">
    <property type="entry name" value="HTH_XRE"/>
    <property type="match status" value="1"/>
</dbReference>
<sequence>MRKLRKQAGIGQDDLAGRCARLGFDVSRSTISHIETGVRGVSDLEMVILSKALRCDLDALVPAKLPRWRKDQRSPKLDSDREAG</sequence>
<evidence type="ECO:0000259" key="1">
    <source>
        <dbReference type="PROSITE" id="PS50943"/>
    </source>
</evidence>
<comment type="caution">
    <text evidence="2">The sequence shown here is derived from an EMBL/GenBank/DDBJ whole genome shotgun (WGS) entry which is preliminary data.</text>
</comment>
<gene>
    <name evidence="2" type="ORF">OKA05_08880</name>
</gene>
<dbReference type="CDD" id="cd00093">
    <property type="entry name" value="HTH_XRE"/>
    <property type="match status" value="1"/>
</dbReference>
<organism evidence="2 3">
    <name type="scientific">Luteolibacter arcticus</name>
    <dbReference type="NCBI Taxonomy" id="1581411"/>
    <lineage>
        <taxon>Bacteria</taxon>
        <taxon>Pseudomonadati</taxon>
        <taxon>Verrucomicrobiota</taxon>
        <taxon>Verrucomicrobiia</taxon>
        <taxon>Verrucomicrobiales</taxon>
        <taxon>Verrucomicrobiaceae</taxon>
        <taxon>Luteolibacter</taxon>
    </lineage>
</organism>